<organism evidence="1 2">
    <name type="scientific">Eumeta variegata</name>
    <name type="common">Bagworm moth</name>
    <name type="synonym">Eumeta japonica</name>
    <dbReference type="NCBI Taxonomy" id="151549"/>
    <lineage>
        <taxon>Eukaryota</taxon>
        <taxon>Metazoa</taxon>
        <taxon>Ecdysozoa</taxon>
        <taxon>Arthropoda</taxon>
        <taxon>Hexapoda</taxon>
        <taxon>Insecta</taxon>
        <taxon>Pterygota</taxon>
        <taxon>Neoptera</taxon>
        <taxon>Endopterygota</taxon>
        <taxon>Lepidoptera</taxon>
        <taxon>Glossata</taxon>
        <taxon>Ditrysia</taxon>
        <taxon>Tineoidea</taxon>
        <taxon>Psychidae</taxon>
        <taxon>Oiketicinae</taxon>
        <taxon>Eumeta</taxon>
    </lineage>
</organism>
<evidence type="ECO:0000313" key="2">
    <source>
        <dbReference type="Proteomes" id="UP000299102"/>
    </source>
</evidence>
<reference evidence="1 2" key="1">
    <citation type="journal article" date="2019" name="Commun. Biol.">
        <title>The bagworm genome reveals a unique fibroin gene that provides high tensile strength.</title>
        <authorList>
            <person name="Kono N."/>
            <person name="Nakamura H."/>
            <person name="Ohtoshi R."/>
            <person name="Tomita M."/>
            <person name="Numata K."/>
            <person name="Arakawa K."/>
        </authorList>
    </citation>
    <scope>NUCLEOTIDE SEQUENCE [LARGE SCALE GENOMIC DNA]</scope>
</reference>
<dbReference type="Proteomes" id="UP000299102">
    <property type="component" value="Unassembled WGS sequence"/>
</dbReference>
<sequence length="118" mass="12833">MLNASKAQAMTSQQNNICDLSDIKPLDSCLGEHVLPPIPYTAIARAIVISKRDGRTMRIRPNLSFSCLGAVKKSDNRSTKYNYHVLIFGSVTENNVTGVRAPITVQRGDKGKPSSSEA</sequence>
<gene>
    <name evidence="1" type="ORF">EVAR_221_1</name>
</gene>
<evidence type="ECO:0000313" key="1">
    <source>
        <dbReference type="EMBL" id="GBO98717.1"/>
    </source>
</evidence>
<dbReference type="EMBL" id="BGZK01000001">
    <property type="protein sequence ID" value="GBO98717.1"/>
    <property type="molecule type" value="Genomic_DNA"/>
</dbReference>
<proteinExistence type="predicted"/>
<accession>A0A4C1SC14</accession>
<comment type="caution">
    <text evidence="1">The sequence shown here is derived from an EMBL/GenBank/DDBJ whole genome shotgun (WGS) entry which is preliminary data.</text>
</comment>
<keyword evidence="2" id="KW-1185">Reference proteome</keyword>
<protein>
    <submittedName>
        <fullName evidence="1">Uncharacterized protein</fullName>
    </submittedName>
</protein>
<dbReference type="AlphaFoldDB" id="A0A4C1SC14"/>
<name>A0A4C1SC14_EUMVA</name>